<feature type="compositionally biased region" description="Polar residues" evidence="1">
    <location>
        <begin position="337"/>
        <end position="349"/>
    </location>
</feature>
<dbReference type="AlphaFoldDB" id="A0AAE0XRX8"/>
<feature type="compositionally biased region" description="Basic and acidic residues" evidence="1">
    <location>
        <begin position="318"/>
        <end position="336"/>
    </location>
</feature>
<comment type="caution">
    <text evidence="2">The sequence shown here is derived from an EMBL/GenBank/DDBJ whole genome shotgun (WGS) entry which is preliminary data.</text>
</comment>
<evidence type="ECO:0000256" key="1">
    <source>
        <dbReference type="SAM" id="MobiDB-lite"/>
    </source>
</evidence>
<gene>
    <name evidence="2" type="ORF">RRG08_026376</name>
</gene>
<evidence type="ECO:0000313" key="2">
    <source>
        <dbReference type="EMBL" id="KAK3705947.1"/>
    </source>
</evidence>
<accession>A0AAE0XRX8</accession>
<keyword evidence="3" id="KW-1185">Reference proteome</keyword>
<proteinExistence type="predicted"/>
<sequence>MIIHVLSPALTAIDLSDTATSDGRETRTDTTRHLLIRKTVTSTLNTGGAYTKQTPRVFVALTELMDQSASQSHAMFLDQIPSQFCLVDTNQEAEGESHCCRSSSPGRLTALSTQASRVGATLVLMSRERDENNLTVLECDDDVGSVSFHTSCGVNSSHSSYNSIDTRAGRQEFVTSKSLLAPKPAHFSSGFNSSFILSSPHDLATHWANRYVLVSNAHDDSSIGNSHRAKLSGETDNSHRAKLSGDIGNSTEQSFQEKLATVTEQSFQEKLALWSPVVLLLRQTQDIYYSIQLLGFHGRNKYLTLISAEGSSGRRRGQKSEDVAGGHVRETPRSVEESLNIQHTGPSLA</sequence>
<organism evidence="2 3">
    <name type="scientific">Elysia crispata</name>
    <name type="common">lettuce slug</name>
    <dbReference type="NCBI Taxonomy" id="231223"/>
    <lineage>
        <taxon>Eukaryota</taxon>
        <taxon>Metazoa</taxon>
        <taxon>Spiralia</taxon>
        <taxon>Lophotrochozoa</taxon>
        <taxon>Mollusca</taxon>
        <taxon>Gastropoda</taxon>
        <taxon>Heterobranchia</taxon>
        <taxon>Euthyneura</taxon>
        <taxon>Panpulmonata</taxon>
        <taxon>Sacoglossa</taxon>
        <taxon>Placobranchoidea</taxon>
        <taxon>Plakobranchidae</taxon>
        <taxon>Elysia</taxon>
    </lineage>
</organism>
<name>A0AAE0XRX8_9GAST</name>
<feature type="region of interest" description="Disordered" evidence="1">
    <location>
        <begin position="310"/>
        <end position="349"/>
    </location>
</feature>
<feature type="region of interest" description="Disordered" evidence="1">
    <location>
        <begin position="220"/>
        <end position="248"/>
    </location>
</feature>
<dbReference type="EMBL" id="JAWDGP010007758">
    <property type="protein sequence ID" value="KAK3705947.1"/>
    <property type="molecule type" value="Genomic_DNA"/>
</dbReference>
<dbReference type="Proteomes" id="UP001283361">
    <property type="component" value="Unassembled WGS sequence"/>
</dbReference>
<reference evidence="2" key="1">
    <citation type="journal article" date="2023" name="G3 (Bethesda)">
        <title>A reference genome for the long-term kleptoplast-retaining sea slug Elysia crispata morphotype clarki.</title>
        <authorList>
            <person name="Eastman K.E."/>
            <person name="Pendleton A.L."/>
            <person name="Shaikh M.A."/>
            <person name="Suttiyut T."/>
            <person name="Ogas R."/>
            <person name="Tomko P."/>
            <person name="Gavelis G."/>
            <person name="Widhalm J.R."/>
            <person name="Wisecaver J.H."/>
        </authorList>
    </citation>
    <scope>NUCLEOTIDE SEQUENCE</scope>
    <source>
        <strain evidence="2">ECLA1</strain>
    </source>
</reference>
<evidence type="ECO:0000313" key="3">
    <source>
        <dbReference type="Proteomes" id="UP001283361"/>
    </source>
</evidence>
<protein>
    <submittedName>
        <fullName evidence="2">Uncharacterized protein</fullName>
    </submittedName>
</protein>